<organism evidence="2 3">
    <name type="scientific">Vitrella brassicaformis (strain CCMP3155)</name>
    <dbReference type="NCBI Taxonomy" id="1169540"/>
    <lineage>
        <taxon>Eukaryota</taxon>
        <taxon>Sar</taxon>
        <taxon>Alveolata</taxon>
        <taxon>Colpodellida</taxon>
        <taxon>Vitrellaceae</taxon>
        <taxon>Vitrella</taxon>
    </lineage>
</organism>
<feature type="region of interest" description="Disordered" evidence="1">
    <location>
        <begin position="1"/>
        <end position="40"/>
    </location>
</feature>
<feature type="non-terminal residue" evidence="2">
    <location>
        <position position="1"/>
    </location>
</feature>
<dbReference type="InParanoid" id="A0A0G4GQS3"/>
<evidence type="ECO:0000256" key="1">
    <source>
        <dbReference type="SAM" id="MobiDB-lite"/>
    </source>
</evidence>
<feature type="compositionally biased region" description="Basic and acidic residues" evidence="1">
    <location>
        <begin position="1"/>
        <end position="17"/>
    </location>
</feature>
<protein>
    <submittedName>
        <fullName evidence="2">Uncharacterized protein</fullName>
    </submittedName>
</protein>
<keyword evidence="3" id="KW-1185">Reference proteome</keyword>
<proteinExistence type="predicted"/>
<dbReference type="EMBL" id="CDMY01000763">
    <property type="protein sequence ID" value="CEM32794.1"/>
    <property type="molecule type" value="Genomic_DNA"/>
</dbReference>
<feature type="compositionally biased region" description="Low complexity" evidence="1">
    <location>
        <begin position="18"/>
        <end position="29"/>
    </location>
</feature>
<name>A0A0G4GQS3_VITBC</name>
<evidence type="ECO:0000313" key="2">
    <source>
        <dbReference type="EMBL" id="CEM32794.1"/>
    </source>
</evidence>
<accession>A0A0G4GQS3</accession>
<dbReference type="AlphaFoldDB" id="A0A0G4GQS3"/>
<reference evidence="2 3" key="1">
    <citation type="submission" date="2014-11" db="EMBL/GenBank/DDBJ databases">
        <authorList>
            <person name="Zhu J."/>
            <person name="Qi W."/>
            <person name="Song R."/>
        </authorList>
    </citation>
    <scope>NUCLEOTIDE SEQUENCE [LARGE SCALE GENOMIC DNA]</scope>
</reference>
<dbReference type="VEuPathDB" id="CryptoDB:Vbra_18388"/>
<dbReference type="Proteomes" id="UP000041254">
    <property type="component" value="Unassembled WGS sequence"/>
</dbReference>
<sequence length="69" mass="7568">LSSAKEELEKPCDKKSEASAISVSLSSVESGRRPPPLCPMSRLGKVRLLANPDTTRRHIDVSQSIRHTI</sequence>
<gene>
    <name evidence="2" type="ORF">Vbra_18388</name>
</gene>
<evidence type="ECO:0000313" key="3">
    <source>
        <dbReference type="Proteomes" id="UP000041254"/>
    </source>
</evidence>